<dbReference type="OrthoDB" id="6058372at2759"/>
<evidence type="ECO:0000313" key="2">
    <source>
        <dbReference type="EMBL" id="CAG2198500.1"/>
    </source>
</evidence>
<protein>
    <recommendedName>
        <fullName evidence="1">Farnesoic acid O-methyl transferase domain-containing protein</fullName>
    </recommendedName>
</protein>
<comment type="caution">
    <text evidence="2">The sequence shown here is derived from an EMBL/GenBank/DDBJ whole genome shotgun (WGS) entry which is preliminary data.</text>
</comment>
<feature type="domain" description="Farnesoic acid O-methyl transferase" evidence="1">
    <location>
        <begin position="37"/>
        <end position="155"/>
    </location>
</feature>
<dbReference type="Pfam" id="PF12248">
    <property type="entry name" value="Methyltransf_FA"/>
    <property type="match status" value="1"/>
</dbReference>
<dbReference type="AlphaFoldDB" id="A0A8S3QUC5"/>
<evidence type="ECO:0000313" key="3">
    <source>
        <dbReference type="Proteomes" id="UP000683360"/>
    </source>
</evidence>
<accession>A0A8S3QUC5</accession>
<name>A0A8S3QUC5_MYTED</name>
<keyword evidence="3" id="KW-1185">Reference proteome</keyword>
<gene>
    <name evidence="2" type="ORF">MEDL_13238</name>
</gene>
<proteinExistence type="predicted"/>
<evidence type="ECO:0000259" key="1">
    <source>
        <dbReference type="Pfam" id="PF12248"/>
    </source>
</evidence>
<dbReference type="InterPro" id="IPR022041">
    <property type="entry name" value="Methyltransf_FA"/>
</dbReference>
<dbReference type="EMBL" id="CAJPWZ010000681">
    <property type="protein sequence ID" value="CAG2198500.1"/>
    <property type="molecule type" value="Genomic_DNA"/>
</dbReference>
<reference evidence="2" key="1">
    <citation type="submission" date="2021-03" db="EMBL/GenBank/DDBJ databases">
        <authorList>
            <person name="Bekaert M."/>
        </authorList>
    </citation>
    <scope>NUCLEOTIDE SEQUENCE</scope>
</reference>
<sequence length="241" mass="27451">MTSRITGRRTNIIIQTIDVTLQNLKLSDYGAFQIERYFLKFRVKGCYDAFIKLLSSTTLQEPYYYIGLGEASNTRSTIWRQLNTGKYVDHHLHNGIMNCSSFQPFWISWGKGSMRVGSGNVVGDNAFLFHDDMCMFSIREIVINSLWGATVDWTFYPEDITTQAAISSGDIIDAFYIDISDCQTFEVISTFKEHALTNFAVQCWLMKNCKGFKYNKGSEVCILSSETAINGTLTSIYRLVE</sequence>
<organism evidence="2 3">
    <name type="scientific">Mytilus edulis</name>
    <name type="common">Blue mussel</name>
    <dbReference type="NCBI Taxonomy" id="6550"/>
    <lineage>
        <taxon>Eukaryota</taxon>
        <taxon>Metazoa</taxon>
        <taxon>Spiralia</taxon>
        <taxon>Lophotrochozoa</taxon>
        <taxon>Mollusca</taxon>
        <taxon>Bivalvia</taxon>
        <taxon>Autobranchia</taxon>
        <taxon>Pteriomorphia</taxon>
        <taxon>Mytilida</taxon>
        <taxon>Mytiloidea</taxon>
        <taxon>Mytilidae</taxon>
        <taxon>Mytilinae</taxon>
        <taxon>Mytilus</taxon>
    </lineage>
</organism>
<dbReference type="Proteomes" id="UP000683360">
    <property type="component" value="Unassembled WGS sequence"/>
</dbReference>